<feature type="compositionally biased region" description="Low complexity" evidence="1">
    <location>
        <begin position="10"/>
        <end position="23"/>
    </location>
</feature>
<dbReference type="EMBL" id="BKCJ010455184">
    <property type="protein sequence ID" value="GFA61318.1"/>
    <property type="molecule type" value="Genomic_DNA"/>
</dbReference>
<proteinExistence type="predicted"/>
<sequence length="66" mass="7136">MDLGTPSKVSLDSRSGSGKSSTGDNKREQDCEDSVFANLDDIDSDVEDKGGKSKKPMVEVKVEKEE</sequence>
<organism evidence="2">
    <name type="scientific">Tanacetum cinerariifolium</name>
    <name type="common">Dalmatian daisy</name>
    <name type="synonym">Chrysanthemum cinerariifolium</name>
    <dbReference type="NCBI Taxonomy" id="118510"/>
    <lineage>
        <taxon>Eukaryota</taxon>
        <taxon>Viridiplantae</taxon>
        <taxon>Streptophyta</taxon>
        <taxon>Embryophyta</taxon>
        <taxon>Tracheophyta</taxon>
        <taxon>Spermatophyta</taxon>
        <taxon>Magnoliopsida</taxon>
        <taxon>eudicotyledons</taxon>
        <taxon>Gunneridae</taxon>
        <taxon>Pentapetalae</taxon>
        <taxon>asterids</taxon>
        <taxon>campanulids</taxon>
        <taxon>Asterales</taxon>
        <taxon>Asteraceae</taxon>
        <taxon>Asteroideae</taxon>
        <taxon>Anthemideae</taxon>
        <taxon>Anthemidinae</taxon>
        <taxon>Tanacetum</taxon>
    </lineage>
</organism>
<feature type="compositionally biased region" description="Basic and acidic residues" evidence="1">
    <location>
        <begin position="47"/>
        <end position="66"/>
    </location>
</feature>
<accession>A0A699JW04</accession>
<gene>
    <name evidence="2" type="ORF">Tci_633290</name>
</gene>
<evidence type="ECO:0000256" key="1">
    <source>
        <dbReference type="SAM" id="MobiDB-lite"/>
    </source>
</evidence>
<protein>
    <submittedName>
        <fullName evidence="2">Uncharacterized protein</fullName>
    </submittedName>
</protein>
<evidence type="ECO:0000313" key="2">
    <source>
        <dbReference type="EMBL" id="GFA61318.1"/>
    </source>
</evidence>
<reference evidence="2" key="1">
    <citation type="journal article" date="2019" name="Sci. Rep.">
        <title>Draft genome of Tanacetum cinerariifolium, the natural source of mosquito coil.</title>
        <authorList>
            <person name="Yamashiro T."/>
            <person name="Shiraishi A."/>
            <person name="Satake H."/>
            <person name="Nakayama K."/>
        </authorList>
    </citation>
    <scope>NUCLEOTIDE SEQUENCE</scope>
</reference>
<comment type="caution">
    <text evidence="2">The sequence shown here is derived from an EMBL/GenBank/DDBJ whole genome shotgun (WGS) entry which is preliminary data.</text>
</comment>
<feature type="region of interest" description="Disordered" evidence="1">
    <location>
        <begin position="1"/>
        <end position="66"/>
    </location>
</feature>
<dbReference type="AlphaFoldDB" id="A0A699JW04"/>
<name>A0A699JW04_TANCI</name>